<keyword evidence="4" id="KW-0808">Transferase</keyword>
<comment type="caution">
    <text evidence="4">The sequence shown here is derived from an EMBL/GenBank/DDBJ whole genome shotgun (WGS) entry which is preliminary data.</text>
</comment>
<dbReference type="Pfam" id="PF00899">
    <property type="entry name" value="ThiF"/>
    <property type="match status" value="1"/>
</dbReference>
<dbReference type="InterPro" id="IPR035985">
    <property type="entry name" value="Ubiquitin-activating_enz"/>
</dbReference>
<dbReference type="RefSeq" id="WP_380016534.1">
    <property type="nucleotide sequence ID" value="NZ_JBHLYR010000077.1"/>
</dbReference>
<dbReference type="PANTHER" id="PTHR43267:SF1">
    <property type="entry name" value="TRNA THREONYLCARBAMOYLADENOSINE DEHYDRATASE"/>
    <property type="match status" value="1"/>
</dbReference>
<feature type="domain" description="Prokaryotic E2 family B" evidence="3">
    <location>
        <begin position="7"/>
        <end position="109"/>
    </location>
</feature>
<dbReference type="Proteomes" id="UP001589733">
    <property type="component" value="Unassembled WGS sequence"/>
</dbReference>
<accession>A0ABV6B5G7</accession>
<feature type="non-terminal residue" evidence="4">
    <location>
        <position position="588"/>
    </location>
</feature>
<dbReference type="PANTHER" id="PTHR43267">
    <property type="entry name" value="TRNA THREONYLCARBAMOYLADENOSINE DEHYDRATASE"/>
    <property type="match status" value="1"/>
</dbReference>
<dbReference type="Gene3D" id="3.40.50.720">
    <property type="entry name" value="NAD(P)-binding Rossmann-like Domain"/>
    <property type="match status" value="1"/>
</dbReference>
<feature type="domain" description="THIF-type NAD/FAD binding fold" evidence="2">
    <location>
        <begin position="308"/>
        <end position="465"/>
    </location>
</feature>
<organism evidence="4 5">
    <name type="scientific">Deinococcus oregonensis</name>
    <dbReference type="NCBI Taxonomy" id="1805970"/>
    <lineage>
        <taxon>Bacteria</taxon>
        <taxon>Thermotogati</taxon>
        <taxon>Deinococcota</taxon>
        <taxon>Deinococci</taxon>
        <taxon>Deinococcales</taxon>
        <taxon>Deinococcaceae</taxon>
        <taxon>Deinococcus</taxon>
    </lineage>
</organism>
<keyword evidence="4" id="KW-0548">Nucleotidyltransferase</keyword>
<feature type="region of interest" description="Disordered" evidence="1">
    <location>
        <begin position="137"/>
        <end position="159"/>
    </location>
</feature>
<dbReference type="EMBL" id="JBHLYR010000077">
    <property type="protein sequence ID" value="MFB9995014.1"/>
    <property type="molecule type" value="Genomic_DNA"/>
</dbReference>
<evidence type="ECO:0000313" key="4">
    <source>
        <dbReference type="EMBL" id="MFB9995014.1"/>
    </source>
</evidence>
<protein>
    <submittedName>
        <fullName evidence="4">ThiF family adenylyltransferase</fullName>
    </submittedName>
</protein>
<dbReference type="GO" id="GO:0016779">
    <property type="term" value="F:nucleotidyltransferase activity"/>
    <property type="evidence" value="ECO:0007669"/>
    <property type="project" value="UniProtKB-KW"/>
</dbReference>
<evidence type="ECO:0000313" key="5">
    <source>
        <dbReference type="Proteomes" id="UP001589733"/>
    </source>
</evidence>
<reference evidence="4 5" key="1">
    <citation type="submission" date="2024-09" db="EMBL/GenBank/DDBJ databases">
        <authorList>
            <person name="Sun Q."/>
            <person name="Mori K."/>
        </authorList>
    </citation>
    <scope>NUCLEOTIDE SEQUENCE [LARGE SCALE GENOMIC DNA]</scope>
    <source>
        <strain evidence="4 5">JCM 13503</strain>
    </source>
</reference>
<evidence type="ECO:0000259" key="3">
    <source>
        <dbReference type="Pfam" id="PF14461"/>
    </source>
</evidence>
<dbReference type="InterPro" id="IPR045886">
    <property type="entry name" value="ThiF/MoeB/HesA"/>
</dbReference>
<dbReference type="InterPro" id="IPR000594">
    <property type="entry name" value="ThiF_NAD_FAD-bd"/>
</dbReference>
<evidence type="ECO:0000256" key="1">
    <source>
        <dbReference type="SAM" id="MobiDB-lite"/>
    </source>
</evidence>
<evidence type="ECO:0000259" key="2">
    <source>
        <dbReference type="Pfam" id="PF00899"/>
    </source>
</evidence>
<sequence length="588" mass="63862">MAVLTGTVSVLGSDVCLRLGVTADFPDALPYVQLAAADDALTAQVTAHLESDGNICFTGTREMVFDPARPTELLGETLSLALRTLEEAWTAPNNHDILDEFASHWSHAQSPRRVLPLLQVYFTPDNQLREVQAWRKVDRSPRSAQGKRLPRQPSTSPADQAIIAVADDPDVARNFDLLSTQSLGQPGLTALYLPLQSSPRLLPPHPQHPWSAASLRDLVRTHLSAADLIELDRLLEKRPSSRDLILLGIPRPSGVGIGARATVAVRLSGMRGGHALKTTSSMTGVRLELQSVTRLDRAFILQRGGSNDQLGLARVLLLGCGALGGHLALMLAAAGIGHLTLVDHDTFSYDNSFRHALGRRFVGRRKVEGLAHALRGRYPYVHVIPTHGRTTSLVHQGHLDLGNFDLIIDATGSATHHLSLGTVLSARTTHPPALLSWLEVLGLGGHTATVFQGQPGCPRCLYSDPRAPLWNVAAFSASGQALGQDALGCGSYYTPFSDLDAIRTAEFTARRAVGILRGDETKNLLYSWKGNPTAFQAAGHQLSVRFSRVKQKAFRLGLPYVSASCPICLYVQNEMRRERRPLFVCGNR</sequence>
<name>A0ABV6B5G7_9DEIO</name>
<dbReference type="Pfam" id="PF14461">
    <property type="entry name" value="Prok-E2_B"/>
    <property type="match status" value="1"/>
</dbReference>
<proteinExistence type="predicted"/>
<gene>
    <name evidence="4" type="ORF">ACFFLM_23990</name>
</gene>
<dbReference type="InterPro" id="IPR032701">
    <property type="entry name" value="Prok-E2_B_dom"/>
</dbReference>
<keyword evidence="5" id="KW-1185">Reference proteome</keyword>
<dbReference type="SUPFAM" id="SSF69572">
    <property type="entry name" value="Activating enzymes of the ubiquitin-like proteins"/>
    <property type="match status" value="1"/>
</dbReference>